<accession>A0A7I4ANQ4</accession>
<reference evidence="1 2" key="1">
    <citation type="journal article" date="2008" name="Science">
        <title>The Physcomitrella genome reveals evolutionary insights into the conquest of land by plants.</title>
        <authorList>
            <person name="Rensing S."/>
            <person name="Lang D."/>
            <person name="Zimmer A."/>
            <person name="Terry A."/>
            <person name="Salamov A."/>
            <person name="Shapiro H."/>
            <person name="Nishiyama T."/>
            <person name="Perroud P.-F."/>
            <person name="Lindquist E."/>
            <person name="Kamisugi Y."/>
            <person name="Tanahashi T."/>
            <person name="Sakakibara K."/>
            <person name="Fujita T."/>
            <person name="Oishi K."/>
            <person name="Shin-I T."/>
            <person name="Kuroki Y."/>
            <person name="Toyoda A."/>
            <person name="Suzuki Y."/>
            <person name="Hashimoto A."/>
            <person name="Yamaguchi K."/>
            <person name="Sugano A."/>
            <person name="Kohara Y."/>
            <person name="Fujiyama A."/>
            <person name="Anterola A."/>
            <person name="Aoki S."/>
            <person name="Ashton N."/>
            <person name="Barbazuk W.B."/>
            <person name="Barker E."/>
            <person name="Bennetzen J."/>
            <person name="Bezanilla M."/>
            <person name="Blankenship R."/>
            <person name="Cho S.H."/>
            <person name="Dutcher S."/>
            <person name="Estelle M."/>
            <person name="Fawcett J.A."/>
            <person name="Gundlach H."/>
            <person name="Hanada K."/>
            <person name="Heyl A."/>
            <person name="Hicks K.A."/>
            <person name="Hugh J."/>
            <person name="Lohr M."/>
            <person name="Mayer K."/>
            <person name="Melkozernov A."/>
            <person name="Murata T."/>
            <person name="Nelson D."/>
            <person name="Pils B."/>
            <person name="Prigge M."/>
            <person name="Reiss B."/>
            <person name="Renner T."/>
            <person name="Rombauts S."/>
            <person name="Rushton P."/>
            <person name="Sanderfoot A."/>
            <person name="Schween G."/>
            <person name="Shiu S.-H."/>
            <person name="Stueber K."/>
            <person name="Theodoulou F.L."/>
            <person name="Tu H."/>
            <person name="Van de Peer Y."/>
            <person name="Verrier P.J."/>
            <person name="Waters E."/>
            <person name="Wood A."/>
            <person name="Yang L."/>
            <person name="Cove D."/>
            <person name="Cuming A."/>
            <person name="Hasebe M."/>
            <person name="Lucas S."/>
            <person name="Mishler D.B."/>
            <person name="Reski R."/>
            <person name="Grigoriev I."/>
            <person name="Quatrano R.S."/>
            <person name="Boore J.L."/>
        </authorList>
    </citation>
    <scope>NUCLEOTIDE SEQUENCE [LARGE SCALE GENOMIC DNA]</scope>
    <source>
        <strain evidence="1 2">cv. Gransden 2004</strain>
    </source>
</reference>
<organism evidence="1 2">
    <name type="scientific">Physcomitrium patens</name>
    <name type="common">Spreading-leaved earth moss</name>
    <name type="synonym">Physcomitrella patens</name>
    <dbReference type="NCBI Taxonomy" id="3218"/>
    <lineage>
        <taxon>Eukaryota</taxon>
        <taxon>Viridiplantae</taxon>
        <taxon>Streptophyta</taxon>
        <taxon>Embryophyta</taxon>
        <taxon>Bryophyta</taxon>
        <taxon>Bryophytina</taxon>
        <taxon>Bryopsida</taxon>
        <taxon>Funariidae</taxon>
        <taxon>Funariales</taxon>
        <taxon>Funariaceae</taxon>
        <taxon>Physcomitrium</taxon>
    </lineage>
</organism>
<dbReference type="AlphaFoldDB" id="A0A7I4ANQ4"/>
<evidence type="ECO:0000313" key="2">
    <source>
        <dbReference type="Proteomes" id="UP000006727"/>
    </source>
</evidence>
<reference evidence="1" key="3">
    <citation type="submission" date="2020-12" db="UniProtKB">
        <authorList>
            <consortium name="EnsemblPlants"/>
        </authorList>
    </citation>
    <scope>IDENTIFICATION</scope>
</reference>
<gene>
    <name evidence="1" type="primary">LOC112290114</name>
</gene>
<protein>
    <submittedName>
        <fullName evidence="1">Uncharacterized protein</fullName>
    </submittedName>
</protein>
<name>A0A7I4ANQ4_PHYPA</name>
<dbReference type="Proteomes" id="UP000006727">
    <property type="component" value="Chromosome 13"/>
</dbReference>
<dbReference type="EnsemblPlants" id="Pp3c13_14230V3.2">
    <property type="protein sequence ID" value="Pp3c13_14230V3.2"/>
    <property type="gene ID" value="Pp3c13_14230"/>
</dbReference>
<proteinExistence type="predicted"/>
<evidence type="ECO:0000313" key="1">
    <source>
        <dbReference type="EnsemblPlants" id="Pp3c13_14230V3.2"/>
    </source>
</evidence>
<sequence>MGVQSSTDTPNLQLYGVRFYSGARIRLCGATCFKSSVAISCGLSVVACNIKPVQLLFLVTASCKSAGCTANTERRQSAPELGAKLSTSFLINRGQPFPNSDFKSPEKALRRVACVEIKGLFFCFASDYLRSIEEDL</sequence>
<dbReference type="EMBL" id="ABEU02000013">
    <property type="status" value="NOT_ANNOTATED_CDS"/>
    <property type="molecule type" value="Genomic_DNA"/>
</dbReference>
<keyword evidence="2" id="KW-1185">Reference proteome</keyword>
<dbReference type="Gramene" id="Pp3c13_14230V3.2">
    <property type="protein sequence ID" value="Pp3c13_14230V3.2"/>
    <property type="gene ID" value="Pp3c13_14230"/>
</dbReference>
<reference evidence="1 2" key="2">
    <citation type="journal article" date="2018" name="Plant J.">
        <title>The Physcomitrella patens chromosome-scale assembly reveals moss genome structure and evolution.</title>
        <authorList>
            <person name="Lang D."/>
            <person name="Ullrich K.K."/>
            <person name="Murat F."/>
            <person name="Fuchs J."/>
            <person name="Jenkins J."/>
            <person name="Haas F.B."/>
            <person name="Piednoel M."/>
            <person name="Gundlach H."/>
            <person name="Van Bel M."/>
            <person name="Meyberg R."/>
            <person name="Vives C."/>
            <person name="Morata J."/>
            <person name="Symeonidi A."/>
            <person name="Hiss M."/>
            <person name="Muchero W."/>
            <person name="Kamisugi Y."/>
            <person name="Saleh O."/>
            <person name="Blanc G."/>
            <person name="Decker E.L."/>
            <person name="van Gessel N."/>
            <person name="Grimwood J."/>
            <person name="Hayes R.D."/>
            <person name="Graham S.W."/>
            <person name="Gunter L.E."/>
            <person name="McDaniel S.F."/>
            <person name="Hoernstein S.N.W."/>
            <person name="Larsson A."/>
            <person name="Li F.W."/>
            <person name="Perroud P.F."/>
            <person name="Phillips J."/>
            <person name="Ranjan P."/>
            <person name="Rokshar D.S."/>
            <person name="Rothfels C.J."/>
            <person name="Schneider L."/>
            <person name="Shu S."/>
            <person name="Stevenson D.W."/>
            <person name="Thummler F."/>
            <person name="Tillich M."/>
            <person name="Villarreal Aguilar J.C."/>
            <person name="Widiez T."/>
            <person name="Wong G.K."/>
            <person name="Wymore A."/>
            <person name="Zhang Y."/>
            <person name="Zimmer A.D."/>
            <person name="Quatrano R.S."/>
            <person name="Mayer K.F.X."/>
            <person name="Goodstein D."/>
            <person name="Casacuberta J.M."/>
            <person name="Vandepoele K."/>
            <person name="Reski R."/>
            <person name="Cuming A.C."/>
            <person name="Tuskan G.A."/>
            <person name="Maumus F."/>
            <person name="Salse J."/>
            <person name="Schmutz J."/>
            <person name="Rensing S.A."/>
        </authorList>
    </citation>
    <scope>NUCLEOTIDE SEQUENCE [LARGE SCALE GENOMIC DNA]</scope>
    <source>
        <strain evidence="1 2">cv. Gransden 2004</strain>
    </source>
</reference>